<accession>B7PST0</accession>
<dbReference type="EnsemblMetazoa" id="ISCW024493-RA">
    <property type="protein sequence ID" value="ISCW024493-PA"/>
    <property type="gene ID" value="ISCW024493"/>
</dbReference>
<dbReference type="Proteomes" id="UP000001555">
    <property type="component" value="Unassembled WGS sequence"/>
</dbReference>
<evidence type="ECO:0000256" key="1">
    <source>
        <dbReference type="ARBA" id="ARBA00001968"/>
    </source>
</evidence>
<comment type="cofactor">
    <cofactor evidence="1">
        <name>a divalent metal cation</name>
        <dbReference type="ChEBI" id="CHEBI:60240"/>
    </cofactor>
</comment>
<proteinExistence type="predicted"/>
<gene>
    <name evidence="5" type="ORF">IscW_ISCW024493</name>
</gene>
<dbReference type="GO" id="GO:0046872">
    <property type="term" value="F:metal ion binding"/>
    <property type="evidence" value="ECO:0007669"/>
    <property type="project" value="UniProtKB-KW"/>
</dbReference>
<feature type="region of interest" description="Disordered" evidence="3">
    <location>
        <begin position="68"/>
        <end position="95"/>
    </location>
</feature>
<evidence type="ECO:0000259" key="4">
    <source>
        <dbReference type="Pfam" id="PF13359"/>
    </source>
</evidence>
<dbReference type="HOGENOM" id="CLU_2378698_0_0_1"/>
<evidence type="ECO:0000313" key="7">
    <source>
        <dbReference type="Proteomes" id="UP000001555"/>
    </source>
</evidence>
<dbReference type="EMBL" id="ABJB010433554">
    <property type="status" value="NOT_ANNOTATED_CDS"/>
    <property type="molecule type" value="Genomic_DNA"/>
</dbReference>
<evidence type="ECO:0000313" key="5">
    <source>
        <dbReference type="EMBL" id="EEC09652.1"/>
    </source>
</evidence>
<evidence type="ECO:0000256" key="3">
    <source>
        <dbReference type="SAM" id="MobiDB-lite"/>
    </source>
</evidence>
<feature type="compositionally biased region" description="Acidic residues" evidence="3">
    <location>
        <begin position="68"/>
        <end position="83"/>
    </location>
</feature>
<dbReference type="InterPro" id="IPR027806">
    <property type="entry name" value="HARBI1_dom"/>
</dbReference>
<feature type="non-terminal residue" evidence="5">
    <location>
        <position position="95"/>
    </location>
</feature>
<protein>
    <recommendedName>
        <fullName evidence="4">DDE Tnp4 domain-containing protein</fullName>
    </recommendedName>
</protein>
<feature type="domain" description="DDE Tnp4" evidence="4">
    <location>
        <begin position="1"/>
        <end position="56"/>
    </location>
</feature>
<reference evidence="5 7" key="1">
    <citation type="submission" date="2008-03" db="EMBL/GenBank/DDBJ databases">
        <title>Annotation of Ixodes scapularis.</title>
        <authorList>
            <consortium name="Ixodes scapularis Genome Project Consortium"/>
            <person name="Caler E."/>
            <person name="Hannick L.I."/>
            <person name="Bidwell S."/>
            <person name="Joardar V."/>
            <person name="Thiagarajan M."/>
            <person name="Amedeo P."/>
            <person name="Galinsky K.J."/>
            <person name="Schobel S."/>
            <person name="Inman J."/>
            <person name="Hostetler J."/>
            <person name="Miller J."/>
            <person name="Hammond M."/>
            <person name="Megy K."/>
            <person name="Lawson D."/>
            <person name="Kodira C."/>
            <person name="Sutton G."/>
            <person name="Meyer J."/>
            <person name="Hill C.A."/>
            <person name="Birren B."/>
            <person name="Nene V."/>
            <person name="Collins F."/>
            <person name="Alarcon-Chaidez F."/>
            <person name="Wikel S."/>
            <person name="Strausberg R."/>
        </authorList>
    </citation>
    <scope>NUCLEOTIDE SEQUENCE [LARGE SCALE GENOMIC DNA]</scope>
    <source>
        <strain evidence="7">Wikel</strain>
        <strain evidence="5">Wikel colony</strain>
    </source>
</reference>
<keyword evidence="2" id="KW-0479">Metal-binding</keyword>
<organism>
    <name type="scientific">Ixodes scapularis</name>
    <name type="common">Black-legged tick</name>
    <name type="synonym">Deer tick</name>
    <dbReference type="NCBI Taxonomy" id="6945"/>
    <lineage>
        <taxon>Eukaryota</taxon>
        <taxon>Metazoa</taxon>
        <taxon>Ecdysozoa</taxon>
        <taxon>Arthropoda</taxon>
        <taxon>Chelicerata</taxon>
        <taxon>Arachnida</taxon>
        <taxon>Acari</taxon>
        <taxon>Parasitiformes</taxon>
        <taxon>Ixodida</taxon>
        <taxon>Ixodoidea</taxon>
        <taxon>Ixodidae</taxon>
        <taxon>Ixodinae</taxon>
        <taxon>Ixodes</taxon>
    </lineage>
</organism>
<dbReference type="PaxDb" id="6945-B7PST0"/>
<dbReference type="VEuPathDB" id="VectorBase:ISCW024493"/>
<dbReference type="AlphaFoldDB" id="B7PST0"/>
<dbReference type="InParanoid" id="B7PST0"/>
<dbReference type="VEuPathDB" id="VectorBase:ISCP_010622"/>
<dbReference type="OrthoDB" id="6486474at2759"/>
<name>B7PST0_IXOSC</name>
<dbReference type="EMBL" id="DS780383">
    <property type="protein sequence ID" value="EEC09652.1"/>
    <property type="molecule type" value="Genomic_DNA"/>
</dbReference>
<evidence type="ECO:0000313" key="6">
    <source>
        <dbReference type="EnsemblMetazoa" id="ISCW024493-PA"/>
    </source>
</evidence>
<keyword evidence="7" id="KW-1185">Reference proteome</keyword>
<dbReference type="VEuPathDB" id="VectorBase:ISCI024493"/>
<sequence length="95" mass="10879">MTSQEKDFNQDFSATRVTIENSFQVLKRRFMQVLYLEFAEVNTASKFIMSCCVLHNLCIQSGDIEIEGEEATTDRAPDDDDTTEETHPVLRTRGI</sequence>
<reference evidence="6" key="2">
    <citation type="submission" date="2020-05" db="UniProtKB">
        <authorList>
            <consortium name="EnsemblMetazoa"/>
        </authorList>
    </citation>
    <scope>IDENTIFICATION</scope>
    <source>
        <strain evidence="6">wikel</strain>
    </source>
</reference>
<dbReference type="Pfam" id="PF13359">
    <property type="entry name" value="DDE_Tnp_4"/>
    <property type="match status" value="1"/>
</dbReference>
<evidence type="ECO:0000256" key="2">
    <source>
        <dbReference type="ARBA" id="ARBA00022723"/>
    </source>
</evidence>